<dbReference type="InterPro" id="IPR045625">
    <property type="entry name" value="DUF6427"/>
</dbReference>
<name>A0A1H4BN75_9FLAO</name>
<feature type="transmembrane region" description="Helical" evidence="1">
    <location>
        <begin position="239"/>
        <end position="255"/>
    </location>
</feature>
<reference evidence="2 3" key="1">
    <citation type="submission" date="2016-10" db="EMBL/GenBank/DDBJ databases">
        <authorList>
            <person name="de Groot N.N."/>
        </authorList>
    </citation>
    <scope>NUCLEOTIDE SEQUENCE [LARGE SCALE GENOMIC DNA]</scope>
    <source>
        <strain evidence="2 3">DSM 23581</strain>
    </source>
</reference>
<protein>
    <recommendedName>
        <fullName evidence="4">Beta-carotene 15,15'-monooxygenase</fullName>
    </recommendedName>
</protein>
<feature type="transmembrane region" description="Helical" evidence="1">
    <location>
        <begin position="12"/>
        <end position="31"/>
    </location>
</feature>
<proteinExistence type="predicted"/>
<accession>A0A1H4BN75</accession>
<feature type="transmembrane region" description="Helical" evidence="1">
    <location>
        <begin position="261"/>
        <end position="279"/>
    </location>
</feature>
<evidence type="ECO:0000313" key="2">
    <source>
        <dbReference type="EMBL" id="SEA49252.1"/>
    </source>
</evidence>
<dbReference type="STRING" id="908615.SAMN05421540_10696"/>
<feature type="transmembrane region" description="Helical" evidence="1">
    <location>
        <begin position="158"/>
        <end position="176"/>
    </location>
</feature>
<keyword evidence="1" id="KW-0812">Transmembrane</keyword>
<dbReference type="Pfam" id="PF19992">
    <property type="entry name" value="DUF6427"/>
    <property type="match status" value="1"/>
</dbReference>
<feature type="transmembrane region" description="Helical" evidence="1">
    <location>
        <begin position="73"/>
        <end position="103"/>
    </location>
</feature>
<feature type="transmembrane region" description="Helical" evidence="1">
    <location>
        <begin position="123"/>
        <end position="151"/>
    </location>
</feature>
<feature type="transmembrane region" description="Helical" evidence="1">
    <location>
        <begin position="43"/>
        <end position="61"/>
    </location>
</feature>
<evidence type="ECO:0008006" key="4">
    <source>
        <dbReference type="Google" id="ProtNLM"/>
    </source>
</evidence>
<feature type="transmembrane region" description="Helical" evidence="1">
    <location>
        <begin position="208"/>
        <end position="227"/>
    </location>
</feature>
<dbReference type="AlphaFoldDB" id="A0A1H4BN75"/>
<keyword evidence="1" id="KW-0472">Membrane</keyword>
<feature type="transmembrane region" description="Helical" evidence="1">
    <location>
        <begin position="286"/>
        <end position="305"/>
    </location>
</feature>
<evidence type="ECO:0000256" key="1">
    <source>
        <dbReference type="SAM" id="Phobius"/>
    </source>
</evidence>
<evidence type="ECO:0000313" key="3">
    <source>
        <dbReference type="Proteomes" id="UP000198820"/>
    </source>
</evidence>
<dbReference type="EMBL" id="FNQF01000006">
    <property type="protein sequence ID" value="SEA49252.1"/>
    <property type="molecule type" value="Genomic_DNA"/>
</dbReference>
<organism evidence="2 3">
    <name type="scientific">Psychroflexus halocasei</name>
    <dbReference type="NCBI Taxonomy" id="908615"/>
    <lineage>
        <taxon>Bacteria</taxon>
        <taxon>Pseudomonadati</taxon>
        <taxon>Bacteroidota</taxon>
        <taxon>Flavobacteriia</taxon>
        <taxon>Flavobacteriales</taxon>
        <taxon>Flavobacteriaceae</taxon>
        <taxon>Psychroflexus</taxon>
    </lineage>
</organism>
<keyword evidence="3" id="KW-1185">Reference proteome</keyword>
<sequence>MLTRFFKQSKPIPLFLTLILLVAYYISQHFLTDNLPEMGIANLALNLAIIVFNIFLMRFIIHKNNFQKSSNYSIFCLLLYLMIFPETLSNINMSLALMFNLFAFRRMLSMHSNIDLKKKVFDVGFWCFFSSLFWPPSILVLILAIIAVLFYASDNFRFYILPFLGFTAALVLHYTFKMLVFSTSESYISRLPDFVLQPELNYSSHEQIRIYFLIILSLFLLFFLPKIYTGLKLNMQRSLSLFAVAYALFAFALIFNVNENFSQSFFLIMPLAVITGNFLELKQLKTLWKEIFIWLLILAAIGLHFI</sequence>
<dbReference type="RefSeq" id="WP_093244291.1">
    <property type="nucleotide sequence ID" value="NZ_FNQF01000006.1"/>
</dbReference>
<dbReference type="Proteomes" id="UP000198820">
    <property type="component" value="Unassembled WGS sequence"/>
</dbReference>
<gene>
    <name evidence="2" type="ORF">SAMN05421540_10696</name>
</gene>
<keyword evidence="1" id="KW-1133">Transmembrane helix</keyword>